<evidence type="ECO:0000256" key="1">
    <source>
        <dbReference type="SAM" id="MobiDB-lite"/>
    </source>
</evidence>
<accession>A0AAV7WUA0</accession>
<dbReference type="Proteomes" id="UP001066276">
    <property type="component" value="Chromosome 1_1"/>
</dbReference>
<gene>
    <name evidence="2" type="ORF">NDU88_004072</name>
</gene>
<evidence type="ECO:0000313" key="2">
    <source>
        <dbReference type="EMBL" id="KAJ1216471.1"/>
    </source>
</evidence>
<evidence type="ECO:0000313" key="3">
    <source>
        <dbReference type="Proteomes" id="UP001066276"/>
    </source>
</evidence>
<comment type="caution">
    <text evidence="2">The sequence shown here is derived from an EMBL/GenBank/DDBJ whole genome shotgun (WGS) entry which is preliminary data.</text>
</comment>
<reference evidence="2" key="1">
    <citation type="journal article" date="2022" name="bioRxiv">
        <title>Sequencing and chromosome-scale assembly of the giantPleurodeles waltlgenome.</title>
        <authorList>
            <person name="Brown T."/>
            <person name="Elewa A."/>
            <person name="Iarovenko S."/>
            <person name="Subramanian E."/>
            <person name="Araus A.J."/>
            <person name="Petzold A."/>
            <person name="Susuki M."/>
            <person name="Suzuki K.-i.T."/>
            <person name="Hayashi T."/>
            <person name="Toyoda A."/>
            <person name="Oliveira C."/>
            <person name="Osipova E."/>
            <person name="Leigh N.D."/>
            <person name="Simon A."/>
            <person name="Yun M.H."/>
        </authorList>
    </citation>
    <scope>NUCLEOTIDE SEQUENCE</scope>
    <source>
        <strain evidence="2">20211129_DDA</strain>
        <tissue evidence="2">Liver</tissue>
    </source>
</reference>
<feature type="region of interest" description="Disordered" evidence="1">
    <location>
        <begin position="96"/>
        <end position="136"/>
    </location>
</feature>
<protein>
    <submittedName>
        <fullName evidence="2">Uncharacterized protein</fullName>
    </submittedName>
</protein>
<dbReference type="AlphaFoldDB" id="A0AAV7WUA0"/>
<dbReference type="EMBL" id="JANPWB010000001">
    <property type="protein sequence ID" value="KAJ1216471.1"/>
    <property type="molecule type" value="Genomic_DNA"/>
</dbReference>
<organism evidence="2 3">
    <name type="scientific">Pleurodeles waltl</name>
    <name type="common">Iberian ribbed newt</name>
    <dbReference type="NCBI Taxonomy" id="8319"/>
    <lineage>
        <taxon>Eukaryota</taxon>
        <taxon>Metazoa</taxon>
        <taxon>Chordata</taxon>
        <taxon>Craniata</taxon>
        <taxon>Vertebrata</taxon>
        <taxon>Euteleostomi</taxon>
        <taxon>Amphibia</taxon>
        <taxon>Batrachia</taxon>
        <taxon>Caudata</taxon>
        <taxon>Salamandroidea</taxon>
        <taxon>Salamandridae</taxon>
        <taxon>Pleurodelinae</taxon>
        <taxon>Pleurodeles</taxon>
    </lineage>
</organism>
<name>A0AAV7WUA0_PLEWA</name>
<keyword evidence="3" id="KW-1185">Reference proteome</keyword>
<feature type="region of interest" description="Disordered" evidence="1">
    <location>
        <begin position="31"/>
        <end position="50"/>
    </location>
</feature>
<sequence>MLARPGASPWADQSRRTPLLLQRFTSWLKGHGPTDSVGGRGAQLLPPWPPWAPPDHSWNWQTLLGPGGQSSAMLPHAINSAPRPVTSAFRCVPLRSPPQAAPVTTAARPGSNRPHLSEARRGSQRQPRAPRAPLMA</sequence>
<proteinExistence type="predicted"/>